<evidence type="ECO:0000256" key="1">
    <source>
        <dbReference type="ARBA" id="ARBA00004651"/>
    </source>
</evidence>
<evidence type="ECO:0000256" key="2">
    <source>
        <dbReference type="ARBA" id="ARBA00022448"/>
    </source>
</evidence>
<reference evidence="10" key="1">
    <citation type="journal article" date="2019" name="Int. J. Syst. Evol. Microbiol.">
        <title>The Global Catalogue of Microorganisms (GCM) 10K type strain sequencing project: providing services to taxonomists for standard genome sequencing and annotation.</title>
        <authorList>
            <consortium name="The Broad Institute Genomics Platform"/>
            <consortium name="The Broad Institute Genome Sequencing Center for Infectious Disease"/>
            <person name="Wu L."/>
            <person name="Ma J."/>
        </authorList>
    </citation>
    <scope>NUCLEOTIDE SEQUENCE [LARGE SCALE GENOMIC DNA]</scope>
    <source>
        <strain evidence="10">CGMCC 4.7241</strain>
    </source>
</reference>
<feature type="transmembrane region" description="Helical" evidence="7">
    <location>
        <begin position="221"/>
        <end position="243"/>
    </location>
</feature>
<dbReference type="InterPro" id="IPR022324">
    <property type="entry name" value="Bacilysin_exporter_BacE_put"/>
</dbReference>
<evidence type="ECO:0000256" key="5">
    <source>
        <dbReference type="ARBA" id="ARBA00022989"/>
    </source>
</evidence>
<dbReference type="Proteomes" id="UP001595699">
    <property type="component" value="Unassembled WGS sequence"/>
</dbReference>
<feature type="transmembrane region" description="Helical" evidence="7">
    <location>
        <begin position="307"/>
        <end position="332"/>
    </location>
</feature>
<evidence type="ECO:0000313" key="10">
    <source>
        <dbReference type="Proteomes" id="UP001595699"/>
    </source>
</evidence>
<evidence type="ECO:0000259" key="8">
    <source>
        <dbReference type="PROSITE" id="PS50850"/>
    </source>
</evidence>
<keyword evidence="3" id="KW-1003">Cell membrane</keyword>
<evidence type="ECO:0000256" key="3">
    <source>
        <dbReference type="ARBA" id="ARBA00022475"/>
    </source>
</evidence>
<dbReference type="PANTHER" id="PTHR23513:SF11">
    <property type="entry name" value="STAPHYLOFERRIN A TRANSPORTER"/>
    <property type="match status" value="1"/>
</dbReference>
<dbReference type="InterPro" id="IPR010290">
    <property type="entry name" value="TM_effector"/>
</dbReference>
<feature type="transmembrane region" description="Helical" evidence="7">
    <location>
        <begin position="255"/>
        <end position="276"/>
    </location>
</feature>
<name>A0ABV7Y4S6_9ACTN</name>
<proteinExistence type="predicted"/>
<gene>
    <name evidence="9" type="ORF">ACFOUW_01235</name>
</gene>
<keyword evidence="6 7" id="KW-0472">Membrane</keyword>
<sequence>MISRDSLAPLREKRFRYFLAARFSSLLGNAIAPIALAFAVLDLTDSASSLGIVLAARSIPMIVLMLYGGVIADRLPRHVVLVVSHVVCFGTQALAAGLLLTGSAEVWQLAAIEVVNGAAAAFTLPALFGLLPHLVSREHLQQANALSGAIRTITMIGGASLGGVIVGLAGSGWGLAFDAVTFGVAAILISRLKVGGIPVGERTSTLHDLRVGWREFVSRRWVWVVVVAFTALNMIIAGAWNTLGPVVADDTFGRTAWGAILAFNALGFFLGTLLMLRFRPRHPMRIAMLAMVLEAPLIALLGWYPNAIVLCAAALVAGTGVSIFAVIWETALQQRIPHEKLSRVVSYDMLGSFIALPLGQLLAGPLATAFGVSTVVVAAAGVYAVVILLAVADRSVWSLRPLADSVERERETAT</sequence>
<dbReference type="SUPFAM" id="SSF103473">
    <property type="entry name" value="MFS general substrate transporter"/>
    <property type="match status" value="1"/>
</dbReference>
<dbReference type="Pfam" id="PF05977">
    <property type="entry name" value="MFS_3"/>
    <property type="match status" value="1"/>
</dbReference>
<protein>
    <submittedName>
        <fullName evidence="9">MFS transporter</fullName>
    </submittedName>
</protein>
<feature type="transmembrane region" description="Helical" evidence="7">
    <location>
        <begin position="369"/>
        <end position="392"/>
    </location>
</feature>
<dbReference type="RefSeq" id="WP_205122158.1">
    <property type="nucleotide sequence ID" value="NZ_JAFBCM010000001.1"/>
</dbReference>
<dbReference type="Gene3D" id="1.20.1250.20">
    <property type="entry name" value="MFS general substrate transporter like domains"/>
    <property type="match status" value="1"/>
</dbReference>
<dbReference type="InterPro" id="IPR036259">
    <property type="entry name" value="MFS_trans_sf"/>
</dbReference>
<comment type="caution">
    <text evidence="9">The sequence shown here is derived from an EMBL/GenBank/DDBJ whole genome shotgun (WGS) entry which is preliminary data.</text>
</comment>
<keyword evidence="4 7" id="KW-0812">Transmembrane</keyword>
<dbReference type="InterPro" id="IPR020846">
    <property type="entry name" value="MFS_dom"/>
</dbReference>
<dbReference type="EMBL" id="JBHRZH010000001">
    <property type="protein sequence ID" value="MFC3759449.1"/>
    <property type="molecule type" value="Genomic_DNA"/>
</dbReference>
<dbReference type="PROSITE" id="PS50850">
    <property type="entry name" value="MFS"/>
    <property type="match status" value="1"/>
</dbReference>
<feature type="domain" description="Major facilitator superfamily (MFS) profile" evidence="8">
    <location>
        <begin position="1"/>
        <end position="396"/>
    </location>
</feature>
<evidence type="ECO:0000256" key="7">
    <source>
        <dbReference type="SAM" id="Phobius"/>
    </source>
</evidence>
<keyword evidence="5 7" id="KW-1133">Transmembrane helix</keyword>
<feature type="transmembrane region" description="Helical" evidence="7">
    <location>
        <begin position="179"/>
        <end position="200"/>
    </location>
</feature>
<feature type="transmembrane region" description="Helical" evidence="7">
    <location>
        <begin position="106"/>
        <end position="131"/>
    </location>
</feature>
<organism evidence="9 10">
    <name type="scientific">Tenggerimyces flavus</name>
    <dbReference type="NCBI Taxonomy" id="1708749"/>
    <lineage>
        <taxon>Bacteria</taxon>
        <taxon>Bacillati</taxon>
        <taxon>Actinomycetota</taxon>
        <taxon>Actinomycetes</taxon>
        <taxon>Propionibacteriales</taxon>
        <taxon>Nocardioidaceae</taxon>
        <taxon>Tenggerimyces</taxon>
    </lineage>
</organism>
<keyword evidence="2" id="KW-0813">Transport</keyword>
<feature type="transmembrane region" description="Helical" evidence="7">
    <location>
        <begin position="344"/>
        <end position="363"/>
    </location>
</feature>
<evidence type="ECO:0000256" key="6">
    <source>
        <dbReference type="ARBA" id="ARBA00023136"/>
    </source>
</evidence>
<feature type="transmembrane region" description="Helical" evidence="7">
    <location>
        <begin position="20"/>
        <end position="41"/>
    </location>
</feature>
<evidence type="ECO:0000256" key="4">
    <source>
        <dbReference type="ARBA" id="ARBA00022692"/>
    </source>
</evidence>
<dbReference type="PRINTS" id="PR01988">
    <property type="entry name" value="EXPORTERBACE"/>
</dbReference>
<accession>A0ABV7Y4S6</accession>
<keyword evidence="10" id="KW-1185">Reference proteome</keyword>
<feature type="transmembrane region" description="Helical" evidence="7">
    <location>
        <begin position="152"/>
        <end position="173"/>
    </location>
</feature>
<dbReference type="PANTHER" id="PTHR23513">
    <property type="entry name" value="INTEGRAL MEMBRANE EFFLUX PROTEIN-RELATED"/>
    <property type="match status" value="1"/>
</dbReference>
<feature type="transmembrane region" description="Helical" evidence="7">
    <location>
        <begin position="47"/>
        <end position="67"/>
    </location>
</feature>
<comment type="subcellular location">
    <subcellularLocation>
        <location evidence="1">Cell membrane</location>
        <topology evidence="1">Multi-pass membrane protein</topology>
    </subcellularLocation>
</comment>
<evidence type="ECO:0000313" key="9">
    <source>
        <dbReference type="EMBL" id="MFC3759449.1"/>
    </source>
</evidence>
<feature type="transmembrane region" description="Helical" evidence="7">
    <location>
        <begin position="283"/>
        <end position="301"/>
    </location>
</feature>
<dbReference type="CDD" id="cd06173">
    <property type="entry name" value="MFS_MefA_like"/>
    <property type="match status" value="1"/>
</dbReference>
<feature type="transmembrane region" description="Helical" evidence="7">
    <location>
        <begin position="79"/>
        <end position="100"/>
    </location>
</feature>